<proteinExistence type="predicted"/>
<dbReference type="EMBL" id="BOQE01000001">
    <property type="protein sequence ID" value="GIM47053.1"/>
    <property type="molecule type" value="Genomic_DNA"/>
</dbReference>
<dbReference type="RefSeq" id="WP_282200077.1">
    <property type="nucleotide sequence ID" value="NZ_BOQE01000001.1"/>
</dbReference>
<reference evidence="1" key="1">
    <citation type="journal article" date="2023" name="Int. J. Syst. Evol. Microbiol.">
        <title>Collibacillus ludicampi gen. nov., sp. nov., a new soil bacterium of the family Alicyclobacillaceae.</title>
        <authorList>
            <person name="Jojima T."/>
            <person name="Ioku Y."/>
            <person name="Fukuta Y."/>
            <person name="Shirasaka N."/>
            <person name="Matsumura Y."/>
            <person name="Mori M."/>
        </authorList>
    </citation>
    <scope>NUCLEOTIDE SEQUENCE</scope>
    <source>
        <strain evidence="1">TP075</strain>
    </source>
</reference>
<dbReference type="Proteomes" id="UP001057291">
    <property type="component" value="Unassembled WGS sequence"/>
</dbReference>
<keyword evidence="2" id="KW-1185">Reference proteome</keyword>
<evidence type="ECO:0000313" key="1">
    <source>
        <dbReference type="EMBL" id="GIM47053.1"/>
    </source>
</evidence>
<sequence length="147" mass="16604">MKKAAEHHPHHGHTMADKHMEHHNHPISLRGPKVHVKAVIKKVEDDVNHHGVGHMHFLIGDLELISIEGADPSIVWKDEAFCAVRYGDQMGLSERIEGLKEGEPIEMQGEYIDKNHAYHTIGNPGDPVLHFTHHPVGFVIYGGKRYE</sequence>
<protein>
    <submittedName>
        <fullName evidence="1">Uncharacterized protein</fullName>
    </submittedName>
</protein>
<gene>
    <name evidence="1" type="ORF">DNHGIG_26020</name>
</gene>
<name>A0AAV4LHC6_9BACL</name>
<dbReference type="AlphaFoldDB" id="A0AAV4LHC6"/>
<comment type="caution">
    <text evidence="1">The sequence shown here is derived from an EMBL/GenBank/DDBJ whole genome shotgun (WGS) entry which is preliminary data.</text>
</comment>
<organism evidence="1 2">
    <name type="scientific">Collibacillus ludicampi</name>
    <dbReference type="NCBI Taxonomy" id="2771369"/>
    <lineage>
        <taxon>Bacteria</taxon>
        <taxon>Bacillati</taxon>
        <taxon>Bacillota</taxon>
        <taxon>Bacilli</taxon>
        <taxon>Bacillales</taxon>
        <taxon>Alicyclobacillaceae</taxon>
        <taxon>Collibacillus</taxon>
    </lineage>
</organism>
<evidence type="ECO:0000313" key="2">
    <source>
        <dbReference type="Proteomes" id="UP001057291"/>
    </source>
</evidence>
<accession>A0AAV4LHC6</accession>